<keyword evidence="2" id="KW-1185">Reference proteome</keyword>
<dbReference type="OrthoDB" id="9979136at2"/>
<organism evidence="1 2">
    <name type="scientific">Microbispora triticiradicis</name>
    <dbReference type="NCBI Taxonomy" id="2200763"/>
    <lineage>
        <taxon>Bacteria</taxon>
        <taxon>Bacillati</taxon>
        <taxon>Actinomycetota</taxon>
        <taxon>Actinomycetes</taxon>
        <taxon>Streptosporangiales</taxon>
        <taxon>Streptosporangiaceae</taxon>
        <taxon>Microbispora</taxon>
    </lineage>
</organism>
<sequence>MANKGRAFMSAGMLRATMQLALVKNPVTVYRNFRRTYKTISTVRLGPYPKAIYSLDAGRSAVSHYFSVMRQINALDKPDDDLCVILFPEFAFNGEVIEHKESGDGTTSSQLVHSAANPHSEETVRAIFDEIHAQLSKLSPGFVVAAGGIAVDTGETLPSGKKKGMNVGAVLESHEQARVYFSKHNESGIDGWDSNRYEVQPGKGPIARTVKDPSGGRSATLGAIICLDMVKGPFSEEFRELDLVAVSSAGTPDWRQMWIENSPVGAQTEIAVADSVIGGLIGGGLYVRGESPKHPYLKGLHTLAGRGLLGDILLAAYDFFLAVRPGDALGSRPDYVIRGEKRYEVDGILVWTSDPRELPELPRVVKHLDENTDT</sequence>
<dbReference type="EMBL" id="VANP01000008">
    <property type="protein sequence ID" value="TLP56957.1"/>
    <property type="molecule type" value="Genomic_DNA"/>
</dbReference>
<proteinExistence type="predicted"/>
<gene>
    <name evidence="1" type="ORF">FED44_21225</name>
</gene>
<dbReference type="AlphaFoldDB" id="A0A5R8YVE7"/>
<comment type="caution">
    <text evidence="1">The sequence shown here is derived from an EMBL/GenBank/DDBJ whole genome shotgun (WGS) entry which is preliminary data.</text>
</comment>
<evidence type="ECO:0008006" key="3">
    <source>
        <dbReference type="Google" id="ProtNLM"/>
    </source>
</evidence>
<reference evidence="1" key="1">
    <citation type="submission" date="2019-05" db="EMBL/GenBank/DDBJ databases">
        <title>Isolation, diversity and antifungal activity of Actinobacteria from wheat.</title>
        <authorList>
            <person name="Yu B."/>
        </authorList>
    </citation>
    <scope>NUCLEOTIDE SEQUENCE [LARGE SCALE GENOMIC DNA]</scope>
    <source>
        <strain evidence="1">NEAU-HEGS1-5</strain>
    </source>
</reference>
<evidence type="ECO:0000313" key="1">
    <source>
        <dbReference type="EMBL" id="TLP56957.1"/>
    </source>
</evidence>
<protein>
    <recommendedName>
        <fullName evidence="3">CN hydrolase domain-containing protein</fullName>
    </recommendedName>
</protein>
<evidence type="ECO:0000313" key="2">
    <source>
        <dbReference type="Proteomes" id="UP000309033"/>
    </source>
</evidence>
<name>A0A5R8YVE7_9ACTN</name>
<accession>A0A5R8YVE7</accession>
<dbReference type="Proteomes" id="UP000309033">
    <property type="component" value="Unassembled WGS sequence"/>
</dbReference>